<dbReference type="GO" id="GO:0020037">
    <property type="term" value="F:heme binding"/>
    <property type="evidence" value="ECO:0007669"/>
    <property type="project" value="InterPro"/>
</dbReference>
<comment type="similarity">
    <text evidence="2">Belongs to the peroxidase family.</text>
</comment>
<dbReference type="OrthoDB" id="5985073at2759"/>
<dbReference type="AlphaFoldDB" id="A0A2J6T7U4"/>
<dbReference type="EMBL" id="KZ613817">
    <property type="protein sequence ID" value="PMD59068.1"/>
    <property type="molecule type" value="Genomic_DNA"/>
</dbReference>
<dbReference type="PANTHER" id="PTHR45964">
    <property type="entry name" value="WSCD FAMILY MEMBER CG9164"/>
    <property type="match status" value="1"/>
</dbReference>
<gene>
    <name evidence="7" type="ORF">K444DRAFT_563140</name>
</gene>
<evidence type="ECO:0000259" key="6">
    <source>
        <dbReference type="PROSITE" id="PS51212"/>
    </source>
</evidence>
<feature type="signal peptide" evidence="4">
    <location>
        <begin position="1"/>
        <end position="20"/>
    </location>
</feature>
<feature type="domain" description="WSC" evidence="6">
    <location>
        <begin position="851"/>
        <end position="943"/>
    </location>
</feature>
<evidence type="ECO:0000256" key="3">
    <source>
        <dbReference type="SAM" id="MobiDB-lite"/>
    </source>
</evidence>
<dbReference type="SMART" id="SM00321">
    <property type="entry name" value="WSC"/>
    <property type="match status" value="3"/>
</dbReference>
<dbReference type="InterPro" id="IPR002889">
    <property type="entry name" value="WSC_carb-bd"/>
</dbReference>
<dbReference type="PROSITE" id="PS51212">
    <property type="entry name" value="WSC"/>
    <property type="match status" value="3"/>
</dbReference>
<evidence type="ECO:0000313" key="8">
    <source>
        <dbReference type="Proteomes" id="UP000235371"/>
    </source>
</evidence>
<dbReference type="InterPro" id="IPR051589">
    <property type="entry name" value="Sialate-O-sulfotransferase"/>
</dbReference>
<dbReference type="SUPFAM" id="SSF48113">
    <property type="entry name" value="Heme-dependent peroxidases"/>
    <property type="match status" value="1"/>
</dbReference>
<feature type="domain" description="WSC" evidence="6">
    <location>
        <begin position="707"/>
        <end position="799"/>
    </location>
</feature>
<dbReference type="InterPro" id="IPR002016">
    <property type="entry name" value="Haem_peroxidase"/>
</dbReference>
<dbReference type="Gene3D" id="1.10.520.10">
    <property type="match status" value="1"/>
</dbReference>
<dbReference type="GO" id="GO:0006979">
    <property type="term" value="P:response to oxidative stress"/>
    <property type="evidence" value="ECO:0007669"/>
    <property type="project" value="InterPro"/>
</dbReference>
<dbReference type="InParanoid" id="A0A2J6T7U4"/>
<evidence type="ECO:0000259" key="5">
    <source>
        <dbReference type="PROSITE" id="PS50873"/>
    </source>
</evidence>
<evidence type="ECO:0000256" key="4">
    <source>
        <dbReference type="SAM" id="SignalP"/>
    </source>
</evidence>
<protein>
    <submittedName>
        <fullName evidence="7">Heme peroxidase</fullName>
    </submittedName>
</protein>
<name>A0A2J6T7U4_9HELO</name>
<reference evidence="7 8" key="1">
    <citation type="submission" date="2016-04" db="EMBL/GenBank/DDBJ databases">
        <title>A degradative enzymes factory behind the ericoid mycorrhizal symbiosis.</title>
        <authorList>
            <consortium name="DOE Joint Genome Institute"/>
            <person name="Martino E."/>
            <person name="Morin E."/>
            <person name="Grelet G."/>
            <person name="Kuo A."/>
            <person name="Kohler A."/>
            <person name="Daghino S."/>
            <person name="Barry K."/>
            <person name="Choi C."/>
            <person name="Cichocki N."/>
            <person name="Clum A."/>
            <person name="Copeland A."/>
            <person name="Hainaut M."/>
            <person name="Haridas S."/>
            <person name="Labutti K."/>
            <person name="Lindquist E."/>
            <person name="Lipzen A."/>
            <person name="Khouja H.-R."/>
            <person name="Murat C."/>
            <person name="Ohm R."/>
            <person name="Olson A."/>
            <person name="Spatafora J."/>
            <person name="Veneault-Fourrey C."/>
            <person name="Henrissat B."/>
            <person name="Grigoriev I."/>
            <person name="Martin F."/>
            <person name="Perotto S."/>
        </authorList>
    </citation>
    <scope>NUCLEOTIDE SEQUENCE [LARGE SCALE GENOMIC DNA]</scope>
    <source>
        <strain evidence="7 8">E</strain>
    </source>
</reference>
<proteinExistence type="inferred from homology"/>
<dbReference type="Pfam" id="PF00141">
    <property type="entry name" value="peroxidase"/>
    <property type="match status" value="1"/>
</dbReference>
<dbReference type="PRINTS" id="PR00458">
    <property type="entry name" value="PEROXIDASE"/>
</dbReference>
<dbReference type="Pfam" id="PF01822">
    <property type="entry name" value="WSC"/>
    <property type="match status" value="3"/>
</dbReference>
<dbReference type="InterPro" id="IPR010255">
    <property type="entry name" value="Haem_peroxidase_sf"/>
</dbReference>
<evidence type="ECO:0000313" key="7">
    <source>
        <dbReference type="EMBL" id="PMD59068.1"/>
    </source>
</evidence>
<dbReference type="PANTHER" id="PTHR45964:SF5">
    <property type="entry name" value="WSCD FAMILY MEMBER CG9164"/>
    <property type="match status" value="1"/>
</dbReference>
<keyword evidence="7" id="KW-0575">Peroxidase</keyword>
<keyword evidence="7" id="KW-0560">Oxidoreductase</keyword>
<dbReference type="STRING" id="1095630.A0A2J6T7U4"/>
<feature type="domain" description="Plant heme peroxidase family profile" evidence="5">
    <location>
        <begin position="122"/>
        <end position="337"/>
    </location>
</feature>
<keyword evidence="1" id="KW-0677">Repeat</keyword>
<dbReference type="PROSITE" id="PS50873">
    <property type="entry name" value="PEROXIDASE_4"/>
    <property type="match status" value="1"/>
</dbReference>
<feature type="region of interest" description="Disordered" evidence="3">
    <location>
        <begin position="527"/>
        <end position="546"/>
    </location>
</feature>
<evidence type="ECO:0000256" key="2">
    <source>
        <dbReference type="RuleBase" id="RU004241"/>
    </source>
</evidence>
<sequence>MKLCPTTLGLVAMFLGLGEAQVTWPNAIDELEDVMFLNSGYRSRGFGTHVTPCSFSEFGAGRNTAAEWLRIGFHDMATTNAFVGTHGGVDGSIQFELNDGENIGLGFNTTLHTYANFFNSKLSIGDLVALGVYASTRTCGGPIIPMRGGRIDVTVAGPIGVPQPQNGQGIFINQFTRMGFNTTDMIKMTACGHTLGGVHAGDFNNIVAPGTVANDFQLFDNTLEFDNAIATRYVSGPDTDPLVVGISVANTRNSDFAVFTADKNVTIQAMTDAATFNSMCQDILQRMIETVDPSIVTLSPIIAPYEVKPEGLQLTLLSGGATISFTGDIRVRTTTRSVSSVSITYLDRTGAAGGTITTAVSGTASGFDDSFTFYGINANIPASSSISSFTVVVTGTSGTIETFNNNGAGFPISDSVIVQTPQSCLSNGNLTVLAAVRATVTTPVSLNVTEKVPRTAGSPIVSPVPSLVTTSTTMVKGAAVGPYNIYSGSVSYSSSSGLKYGVGSGTFADSFKDASALGTACSPLGTTLPSSTSSSTSSKTSTSSSATATPTLAHKATVGPYSYLGCYTEGVGVRALSSAAFYNYTGMTIEQCMSDCSGYSYFGVEYGGECYCGNALGTGSILAALSDCSFICPGNAFEYCGAGNRLEMYELTSLVSSSSVVQSTTSKTSSLSSVASSTSTTKTVTSTSSSSSVAPSQTLGIKQTVAGYTFQGCYTEATNIRALSSASFYDYTAMTLEACAADCVGYTYFGVEYAGECYCGNVINTGSVLAAASDCSMVCPGNEFEYCGAGNRLEMYKIGTVTVSTSSSSTSSTSTSSTLSTVVSSSTSKTSTTTTAKPTQTAPAIKPVIGSYKYYGCQTEGTNIRALTGASFYNYTSMNLEMCASNCAGYKYWGVEYGGECYCGNAWNTGSVNATASDCSFLCPGNSLEYCGAGNRLSAYYLP</sequence>
<feature type="chain" id="PRO_5014395256" evidence="4">
    <location>
        <begin position="21"/>
        <end position="943"/>
    </location>
</feature>
<feature type="domain" description="WSC" evidence="6">
    <location>
        <begin position="560"/>
        <end position="652"/>
    </location>
</feature>
<dbReference type="GeneID" id="36585094"/>
<dbReference type="RefSeq" id="XP_024735972.1">
    <property type="nucleotide sequence ID" value="XM_024877017.1"/>
</dbReference>
<keyword evidence="8" id="KW-1185">Reference proteome</keyword>
<dbReference type="Proteomes" id="UP000235371">
    <property type="component" value="Unassembled WGS sequence"/>
</dbReference>
<organism evidence="7 8">
    <name type="scientific">Hyaloscypha bicolor E</name>
    <dbReference type="NCBI Taxonomy" id="1095630"/>
    <lineage>
        <taxon>Eukaryota</taxon>
        <taxon>Fungi</taxon>
        <taxon>Dikarya</taxon>
        <taxon>Ascomycota</taxon>
        <taxon>Pezizomycotina</taxon>
        <taxon>Leotiomycetes</taxon>
        <taxon>Helotiales</taxon>
        <taxon>Hyaloscyphaceae</taxon>
        <taxon>Hyaloscypha</taxon>
        <taxon>Hyaloscypha bicolor</taxon>
    </lineage>
</organism>
<dbReference type="GO" id="GO:0004601">
    <property type="term" value="F:peroxidase activity"/>
    <property type="evidence" value="ECO:0007669"/>
    <property type="project" value="UniProtKB-KW"/>
</dbReference>
<accession>A0A2J6T7U4</accession>
<evidence type="ECO:0000256" key="1">
    <source>
        <dbReference type="ARBA" id="ARBA00022737"/>
    </source>
</evidence>
<keyword evidence="4" id="KW-0732">Signal</keyword>